<organism evidence="4 5">
    <name type="scientific">Actinomadura barringtoniae</name>
    <dbReference type="NCBI Taxonomy" id="1427535"/>
    <lineage>
        <taxon>Bacteria</taxon>
        <taxon>Bacillati</taxon>
        <taxon>Actinomycetota</taxon>
        <taxon>Actinomycetes</taxon>
        <taxon>Streptosporangiales</taxon>
        <taxon>Thermomonosporaceae</taxon>
        <taxon>Actinomadura</taxon>
    </lineage>
</organism>
<evidence type="ECO:0000256" key="2">
    <source>
        <dbReference type="SAM" id="MobiDB-lite"/>
    </source>
</evidence>
<dbReference type="InterPro" id="IPR014048">
    <property type="entry name" value="MethylDNA_cys_MeTrfase_DNA-bd"/>
</dbReference>
<dbReference type="GO" id="GO:0006281">
    <property type="term" value="P:DNA repair"/>
    <property type="evidence" value="ECO:0007669"/>
    <property type="project" value="InterPro"/>
</dbReference>
<sequence>MQSEPDEYAEAVLDLVDQIPPGRVMSYGDVAEMIGRGGPRQVGRVMSLYGGGVPWWRVLRADGSFLPGHEVRALAAYREEGTPLKSDGGRVDMRTARWDGA</sequence>
<keyword evidence="5" id="KW-1185">Reference proteome</keyword>
<dbReference type="SUPFAM" id="SSF46767">
    <property type="entry name" value="Methylated DNA-protein cysteine methyltransferase, C-terminal domain"/>
    <property type="match status" value="1"/>
</dbReference>
<comment type="caution">
    <text evidence="4">The sequence shown here is derived from an EMBL/GenBank/DDBJ whole genome shotgun (WGS) entry which is preliminary data.</text>
</comment>
<dbReference type="InterPro" id="IPR052520">
    <property type="entry name" value="ATL_DNA_repair"/>
</dbReference>
<dbReference type="RefSeq" id="WP_208263362.1">
    <property type="nucleotide sequence ID" value="NZ_JAGEOJ010000032.1"/>
</dbReference>
<dbReference type="Proteomes" id="UP000669179">
    <property type="component" value="Unassembled WGS sequence"/>
</dbReference>
<evidence type="ECO:0000313" key="5">
    <source>
        <dbReference type="Proteomes" id="UP000669179"/>
    </source>
</evidence>
<dbReference type="PANTHER" id="PTHR42942">
    <property type="entry name" value="6-O-METHYLGUANINE DNA METHYLTRANSFERASE"/>
    <property type="match status" value="1"/>
</dbReference>
<dbReference type="CDD" id="cd06445">
    <property type="entry name" value="ATase"/>
    <property type="match status" value="1"/>
</dbReference>
<evidence type="ECO:0000259" key="3">
    <source>
        <dbReference type="Pfam" id="PF01035"/>
    </source>
</evidence>
<dbReference type="EMBL" id="JAGEOJ010000032">
    <property type="protein sequence ID" value="MBO2455141.1"/>
    <property type="molecule type" value="Genomic_DNA"/>
</dbReference>
<dbReference type="Gene3D" id="1.10.10.10">
    <property type="entry name" value="Winged helix-like DNA-binding domain superfamily/Winged helix DNA-binding domain"/>
    <property type="match status" value="1"/>
</dbReference>
<evidence type="ECO:0000256" key="1">
    <source>
        <dbReference type="ARBA" id="ARBA00022763"/>
    </source>
</evidence>
<accession>A0A939PLS3</accession>
<name>A0A939PLS3_9ACTN</name>
<feature type="region of interest" description="Disordered" evidence="2">
    <location>
        <begin position="82"/>
        <end position="101"/>
    </location>
</feature>
<gene>
    <name evidence="4" type="ORF">J4573_49205</name>
</gene>
<dbReference type="Pfam" id="PF01035">
    <property type="entry name" value="DNA_binding_1"/>
    <property type="match status" value="1"/>
</dbReference>
<dbReference type="GO" id="GO:0003824">
    <property type="term" value="F:catalytic activity"/>
    <property type="evidence" value="ECO:0007669"/>
    <property type="project" value="InterPro"/>
</dbReference>
<feature type="domain" description="Methylated-DNA-[protein]-cysteine S-methyltransferase DNA binding" evidence="3">
    <location>
        <begin position="8"/>
        <end position="65"/>
    </location>
</feature>
<evidence type="ECO:0000313" key="4">
    <source>
        <dbReference type="EMBL" id="MBO2455141.1"/>
    </source>
</evidence>
<protein>
    <submittedName>
        <fullName evidence="4">MGMT family protein</fullName>
    </submittedName>
</protein>
<reference evidence="4" key="1">
    <citation type="submission" date="2021-03" db="EMBL/GenBank/DDBJ databases">
        <authorList>
            <person name="Kanchanasin P."/>
            <person name="Saeng-In P."/>
            <person name="Phongsopitanun W."/>
            <person name="Yuki M."/>
            <person name="Kudo T."/>
            <person name="Ohkuma M."/>
            <person name="Tanasupawat S."/>
        </authorList>
    </citation>
    <scope>NUCLEOTIDE SEQUENCE</scope>
    <source>
        <strain evidence="4">GKU 128</strain>
    </source>
</reference>
<dbReference type="InterPro" id="IPR036388">
    <property type="entry name" value="WH-like_DNA-bd_sf"/>
</dbReference>
<dbReference type="AlphaFoldDB" id="A0A939PLS3"/>
<proteinExistence type="predicted"/>
<dbReference type="PANTHER" id="PTHR42942:SF1">
    <property type="entry name" value="ALKYLTRANSFERASE-LIKE PROTEIN 1"/>
    <property type="match status" value="1"/>
</dbReference>
<keyword evidence="1" id="KW-0227">DNA damage</keyword>
<dbReference type="InterPro" id="IPR036217">
    <property type="entry name" value="MethylDNA_cys_MeTrfase_DNAb"/>
</dbReference>